<evidence type="ECO:0000256" key="1">
    <source>
        <dbReference type="ARBA" id="ARBA00022737"/>
    </source>
</evidence>
<feature type="repeat" description="TPR" evidence="3">
    <location>
        <begin position="284"/>
        <end position="317"/>
    </location>
</feature>
<sequence length="728" mass="80215">MAQPQTKAASDLTDLLRRAAAHHQRGELTQAETLYSQVLARQANNFDALHLYGVLLHQRGRPVEALASIGKALAANARAPAAHSNHGIVLAVLNRHAEAVEAYERAIALKPDYAEAHNNRGNALRALSRTEDALAAFDRALALKADYAEAHNNRGNALMEVGRREEALASYNAALAARPAYADALVNRGQCLNALRRADEALADFDRALTLHPHHAVALKERGRLLFDRGELAAALDCYDRSLAITPDDAETHARRGLTLRDLKRFDEAFAAYDRALALKPDFIDAVVARGNVFYQMGRFAEGLAEYERALAMQPDFAYGFNNRGNALQALGRHSEALASYERALTIDPAYTEAYNNRGNALVELNRLDEALSDYNAAIGGKPFASALVNRGSALRYLDRADEALASFDQAIALEPNMPEAHWNKALLCLTLGDYERGLEGYEWRWRGATELTPRGFSQPQWRGEDVAGKTILLHAEQGFGDSIQMLRYLPLVKAKGARIVLELPDALIPLLGAMADNVTVFNRGTPLPPFDMHCPLMSLPLAFGTRVETVPAEVPYLHVPAERRERWRARLPKDDTRRVGLVWSGKPSHKNDHNRSIALGRLAALIATPGLSFVSLQREYRDADLPVLAQLPIARIDDSIADFADTAAVVEQCDLVIAVDTAVAHLAGSLGKPLWVLLSHIQDWRWLRDRADSPWYPSARLFRQSRDGNWDSVIATLTRELAALAAG</sequence>
<dbReference type="AlphaFoldDB" id="A0A345ZVV3"/>
<dbReference type="InterPro" id="IPR011990">
    <property type="entry name" value="TPR-like_helical_dom_sf"/>
</dbReference>
<dbReference type="Pfam" id="PF13181">
    <property type="entry name" value="TPR_8"/>
    <property type="match status" value="1"/>
</dbReference>
<feature type="repeat" description="TPR" evidence="3">
    <location>
        <begin position="80"/>
        <end position="113"/>
    </location>
</feature>
<dbReference type="SUPFAM" id="SSF48452">
    <property type="entry name" value="TPR-like"/>
    <property type="match status" value="2"/>
</dbReference>
<dbReference type="Proteomes" id="UP000254889">
    <property type="component" value="Chromosome"/>
</dbReference>
<evidence type="ECO:0000313" key="5">
    <source>
        <dbReference type="Proteomes" id="UP000254889"/>
    </source>
</evidence>
<evidence type="ECO:0000256" key="3">
    <source>
        <dbReference type="PROSITE-ProRule" id="PRU00339"/>
    </source>
</evidence>
<feature type="repeat" description="TPR" evidence="3">
    <location>
        <begin position="250"/>
        <end position="283"/>
    </location>
</feature>
<dbReference type="PANTHER" id="PTHR44943:SF8">
    <property type="entry name" value="TPR REPEAT-CONTAINING PROTEIN MJ0263"/>
    <property type="match status" value="1"/>
</dbReference>
<feature type="repeat" description="TPR" evidence="3">
    <location>
        <begin position="318"/>
        <end position="351"/>
    </location>
</feature>
<dbReference type="KEGG" id="ptaw:DW352_11325"/>
<dbReference type="Gene3D" id="1.25.40.10">
    <property type="entry name" value="Tetratricopeptide repeat domain"/>
    <property type="match status" value="5"/>
</dbReference>
<proteinExistence type="predicted"/>
<feature type="repeat" description="TPR" evidence="3">
    <location>
        <begin position="385"/>
        <end position="418"/>
    </location>
</feature>
<dbReference type="PANTHER" id="PTHR44943">
    <property type="entry name" value="CELLULOSE SYNTHASE OPERON PROTEIN C"/>
    <property type="match status" value="1"/>
</dbReference>
<dbReference type="Pfam" id="PF13414">
    <property type="entry name" value="TPR_11"/>
    <property type="match status" value="2"/>
</dbReference>
<feature type="repeat" description="TPR" evidence="3">
    <location>
        <begin position="114"/>
        <end position="147"/>
    </location>
</feature>
<dbReference type="RefSeq" id="WP_115691293.1">
    <property type="nucleotide sequence ID" value="NZ_CP031417.1"/>
</dbReference>
<evidence type="ECO:0000256" key="2">
    <source>
        <dbReference type="ARBA" id="ARBA00022803"/>
    </source>
</evidence>
<reference evidence="4 5" key="1">
    <citation type="submission" date="2018-07" db="EMBL/GenBank/DDBJ databases">
        <authorList>
            <person name="Quirk P.G."/>
            <person name="Krulwich T.A."/>
        </authorList>
    </citation>
    <scope>NUCLEOTIDE SEQUENCE [LARGE SCALE GENOMIC DNA]</scope>
    <source>
        <strain evidence="4 5">CC-BB4</strain>
    </source>
</reference>
<dbReference type="SUPFAM" id="SSF53756">
    <property type="entry name" value="UDP-Glycosyltransferase/glycogen phosphorylase"/>
    <property type="match status" value="1"/>
</dbReference>
<feature type="repeat" description="TPR" evidence="3">
    <location>
        <begin position="216"/>
        <end position="249"/>
    </location>
</feature>
<dbReference type="EMBL" id="CP031417">
    <property type="protein sequence ID" value="AXK81050.1"/>
    <property type="molecule type" value="Genomic_DNA"/>
</dbReference>
<name>A0A345ZVV3_9HYPH</name>
<dbReference type="Gene3D" id="3.40.50.2000">
    <property type="entry name" value="Glycogen Phosphorylase B"/>
    <property type="match status" value="1"/>
</dbReference>
<protein>
    <submittedName>
        <fullName evidence="4">Tetratricopeptide repeat protein</fullName>
    </submittedName>
</protein>
<evidence type="ECO:0000313" key="4">
    <source>
        <dbReference type="EMBL" id="AXK81050.1"/>
    </source>
</evidence>
<organism evidence="4 5">
    <name type="scientific">Pseudolabrys taiwanensis</name>
    <dbReference type="NCBI Taxonomy" id="331696"/>
    <lineage>
        <taxon>Bacteria</taxon>
        <taxon>Pseudomonadati</taxon>
        <taxon>Pseudomonadota</taxon>
        <taxon>Alphaproteobacteria</taxon>
        <taxon>Hyphomicrobiales</taxon>
        <taxon>Xanthobacteraceae</taxon>
        <taxon>Pseudolabrys</taxon>
    </lineage>
</organism>
<keyword evidence="5" id="KW-1185">Reference proteome</keyword>
<dbReference type="PROSITE" id="PS50005">
    <property type="entry name" value="TPR"/>
    <property type="match status" value="9"/>
</dbReference>
<gene>
    <name evidence="4" type="ORF">DW352_11325</name>
</gene>
<dbReference type="PROSITE" id="PS50293">
    <property type="entry name" value="TPR_REGION"/>
    <property type="match status" value="1"/>
</dbReference>
<keyword evidence="2 3" id="KW-0802">TPR repeat</keyword>
<accession>A0A345ZVV3</accession>
<dbReference type="SMART" id="SM00028">
    <property type="entry name" value="TPR"/>
    <property type="match status" value="12"/>
</dbReference>
<dbReference type="InterPro" id="IPR051685">
    <property type="entry name" value="Ycf3/AcsC/BcsC/TPR_MFPF"/>
</dbReference>
<feature type="repeat" description="TPR" evidence="3">
    <location>
        <begin position="148"/>
        <end position="181"/>
    </location>
</feature>
<dbReference type="InterPro" id="IPR019734">
    <property type="entry name" value="TPR_rpt"/>
</dbReference>
<feature type="repeat" description="TPR" evidence="3">
    <location>
        <begin position="182"/>
        <end position="215"/>
    </location>
</feature>
<keyword evidence="1" id="KW-0677">Repeat</keyword>
<dbReference type="Pfam" id="PF13432">
    <property type="entry name" value="TPR_16"/>
    <property type="match status" value="4"/>
</dbReference>
<dbReference type="OrthoDB" id="6193797at2"/>